<dbReference type="Proteomes" id="UP000199708">
    <property type="component" value="Unassembled WGS sequence"/>
</dbReference>
<dbReference type="InterPro" id="IPR029052">
    <property type="entry name" value="Metallo-depent_PP-like"/>
</dbReference>
<dbReference type="Gene3D" id="3.60.21.10">
    <property type="match status" value="1"/>
</dbReference>
<sequence length="298" mass="34471">MQLKYRPDGTFRIIQFTDTHIGNMPFHEEDERTFKLIEDALAYFDVDLIIHTGDIIWSEGVKDADIVFEKTMEYFDKAKIPMAITFGNHDTEEIITRSDLRRIFDQKVEVKAEKTHSMIVNDREAYCLEIFHSDKDQVAHAIYLIDSGAAAPLDIGTYDWVLPQQVAWFSETSANYRRGDRHKRHLVFQHIPLPEYWQAATKIIDGVNHETNDAISAPYINTGLFANMVIDGETWGMFVGHDHDNDFEGVYHDIHLVYGNVSGYQTYGAEERGVRIIELKEDDQSIKTYRVKANVFSR</sequence>
<protein>
    <submittedName>
        <fullName evidence="2">Calcineurin-like phosphoesterase</fullName>
    </submittedName>
</protein>
<name>A0A1G7Q9R0_9LACT</name>
<keyword evidence="3" id="KW-1185">Reference proteome</keyword>
<dbReference type="SUPFAM" id="SSF56300">
    <property type="entry name" value="Metallo-dependent phosphatases"/>
    <property type="match status" value="1"/>
</dbReference>
<evidence type="ECO:0000313" key="3">
    <source>
        <dbReference type="Proteomes" id="UP000199708"/>
    </source>
</evidence>
<dbReference type="Pfam" id="PF00149">
    <property type="entry name" value="Metallophos"/>
    <property type="match status" value="1"/>
</dbReference>
<gene>
    <name evidence="2" type="ORF">SAMN05421791_10220</name>
</gene>
<dbReference type="RefSeq" id="WP_090289120.1">
    <property type="nucleotide sequence ID" value="NZ_FNCK01000002.1"/>
</dbReference>
<organism evidence="2 3">
    <name type="scientific">Facklamia miroungae</name>
    <dbReference type="NCBI Taxonomy" id="120956"/>
    <lineage>
        <taxon>Bacteria</taxon>
        <taxon>Bacillati</taxon>
        <taxon>Bacillota</taxon>
        <taxon>Bacilli</taxon>
        <taxon>Lactobacillales</taxon>
        <taxon>Aerococcaceae</taxon>
        <taxon>Facklamia</taxon>
    </lineage>
</organism>
<dbReference type="GO" id="GO:0005737">
    <property type="term" value="C:cytoplasm"/>
    <property type="evidence" value="ECO:0007669"/>
    <property type="project" value="TreeGrafter"/>
</dbReference>
<dbReference type="EMBL" id="FNCK01000002">
    <property type="protein sequence ID" value="SDF95262.1"/>
    <property type="molecule type" value="Genomic_DNA"/>
</dbReference>
<dbReference type="OrthoDB" id="9816081at2"/>
<dbReference type="PANTHER" id="PTHR32440:SF11">
    <property type="entry name" value="METALLOPHOSPHOESTERASE DOMAIN-CONTAINING PROTEIN"/>
    <property type="match status" value="1"/>
</dbReference>
<proteinExistence type="predicted"/>
<dbReference type="PANTHER" id="PTHR32440">
    <property type="entry name" value="PHOSPHATASE DCR2-RELATED-RELATED"/>
    <property type="match status" value="1"/>
</dbReference>
<dbReference type="InterPro" id="IPR004843">
    <property type="entry name" value="Calcineurin-like_PHP"/>
</dbReference>
<evidence type="ECO:0000259" key="1">
    <source>
        <dbReference type="Pfam" id="PF00149"/>
    </source>
</evidence>
<dbReference type="CDD" id="cd07383">
    <property type="entry name" value="MPP_Dcr2"/>
    <property type="match status" value="1"/>
</dbReference>
<dbReference type="AlphaFoldDB" id="A0A1G7Q9R0"/>
<reference evidence="2 3" key="1">
    <citation type="submission" date="2016-10" db="EMBL/GenBank/DDBJ databases">
        <authorList>
            <person name="de Groot N.N."/>
        </authorList>
    </citation>
    <scope>NUCLEOTIDE SEQUENCE [LARGE SCALE GENOMIC DNA]</scope>
    <source>
        <strain evidence="2 3">ATCC BAA-466</strain>
    </source>
</reference>
<dbReference type="GO" id="GO:0016788">
    <property type="term" value="F:hydrolase activity, acting on ester bonds"/>
    <property type="evidence" value="ECO:0007669"/>
    <property type="project" value="TreeGrafter"/>
</dbReference>
<feature type="domain" description="Calcineurin-like phosphoesterase" evidence="1">
    <location>
        <begin position="11"/>
        <end position="209"/>
    </location>
</feature>
<accession>A0A1G7Q9R0</accession>
<dbReference type="STRING" id="120956.SAMN05421791_10220"/>
<evidence type="ECO:0000313" key="2">
    <source>
        <dbReference type="EMBL" id="SDF95262.1"/>
    </source>
</evidence>